<feature type="transmembrane region" description="Helical" evidence="1">
    <location>
        <begin position="56"/>
        <end position="78"/>
    </location>
</feature>
<reference evidence="2" key="1">
    <citation type="submission" date="2020-11" db="EMBL/GenBank/DDBJ databases">
        <authorList>
            <person name="Whitehead M."/>
        </authorList>
    </citation>
    <scope>NUCLEOTIDE SEQUENCE</scope>
    <source>
        <strain evidence="2">EGII</strain>
    </source>
</reference>
<dbReference type="EMBL" id="CAJHJT010000001">
    <property type="protein sequence ID" value="CAD6993123.1"/>
    <property type="molecule type" value="Genomic_DNA"/>
</dbReference>
<gene>
    <name evidence="2" type="ORF">CCAP1982_LOCUS1948</name>
</gene>
<evidence type="ECO:0000256" key="1">
    <source>
        <dbReference type="SAM" id="Phobius"/>
    </source>
</evidence>
<keyword evidence="3" id="KW-1185">Reference proteome</keyword>
<keyword evidence="1" id="KW-0472">Membrane</keyword>
<name>A0A811U6X6_CERCA</name>
<proteinExistence type="predicted"/>
<protein>
    <submittedName>
        <fullName evidence="2">(Mediterranean fruit fly) hypothetical protein</fullName>
    </submittedName>
</protein>
<feature type="transmembrane region" description="Helical" evidence="1">
    <location>
        <begin position="115"/>
        <end position="139"/>
    </location>
</feature>
<sequence length="147" mass="16661">MALAGTIFTLPLTIYPNFGVTCYKLSHNTSVANPPMSVRLERTPYRELAHRQYAPLAHFCAATLLASFYWLLLLLLLLTCDIPARTVASKSQVKQYFNVFRFIDQEGQPDRRLPLIFLIFAIVIVNTVLHINICMYVIAKLQACGKV</sequence>
<evidence type="ECO:0000313" key="2">
    <source>
        <dbReference type="EMBL" id="CAD6993123.1"/>
    </source>
</evidence>
<accession>A0A811U6X6</accession>
<keyword evidence="1" id="KW-0812">Transmembrane</keyword>
<evidence type="ECO:0000313" key="3">
    <source>
        <dbReference type="Proteomes" id="UP000606786"/>
    </source>
</evidence>
<comment type="caution">
    <text evidence="2">The sequence shown here is derived from an EMBL/GenBank/DDBJ whole genome shotgun (WGS) entry which is preliminary data.</text>
</comment>
<keyword evidence="1" id="KW-1133">Transmembrane helix</keyword>
<dbReference type="AlphaFoldDB" id="A0A811U6X6"/>
<organism evidence="2 3">
    <name type="scientific">Ceratitis capitata</name>
    <name type="common">Mediterranean fruit fly</name>
    <name type="synonym">Tephritis capitata</name>
    <dbReference type="NCBI Taxonomy" id="7213"/>
    <lineage>
        <taxon>Eukaryota</taxon>
        <taxon>Metazoa</taxon>
        <taxon>Ecdysozoa</taxon>
        <taxon>Arthropoda</taxon>
        <taxon>Hexapoda</taxon>
        <taxon>Insecta</taxon>
        <taxon>Pterygota</taxon>
        <taxon>Neoptera</taxon>
        <taxon>Endopterygota</taxon>
        <taxon>Diptera</taxon>
        <taxon>Brachycera</taxon>
        <taxon>Muscomorpha</taxon>
        <taxon>Tephritoidea</taxon>
        <taxon>Tephritidae</taxon>
        <taxon>Ceratitis</taxon>
        <taxon>Ceratitis</taxon>
    </lineage>
</organism>
<dbReference type="Proteomes" id="UP000606786">
    <property type="component" value="Unassembled WGS sequence"/>
</dbReference>